<dbReference type="GO" id="GO:0009897">
    <property type="term" value="C:external side of plasma membrane"/>
    <property type="evidence" value="ECO:0007669"/>
    <property type="project" value="TreeGrafter"/>
</dbReference>
<accession>A0A7K9YQI2</accession>
<dbReference type="PANTHER" id="PTHR24100:SF130">
    <property type="entry name" value="BUTYROPHILIN-LIKE PROTEIN 9"/>
    <property type="match status" value="1"/>
</dbReference>
<gene>
    <name evidence="8" type="primary">Btn3a2</name>
    <name evidence="8" type="ORF">ODOGUJ_R10038</name>
</gene>
<dbReference type="InterPro" id="IPR003599">
    <property type="entry name" value="Ig_sub"/>
</dbReference>
<dbReference type="GO" id="GO:0001817">
    <property type="term" value="P:regulation of cytokine production"/>
    <property type="evidence" value="ECO:0007669"/>
    <property type="project" value="TreeGrafter"/>
</dbReference>
<feature type="non-terminal residue" evidence="8">
    <location>
        <position position="191"/>
    </location>
</feature>
<dbReference type="AlphaFoldDB" id="A0A7K9YQI2"/>
<evidence type="ECO:0000313" key="8">
    <source>
        <dbReference type="EMBL" id="NXJ12292.1"/>
    </source>
</evidence>
<dbReference type="SMART" id="SM00409">
    <property type="entry name" value="IG"/>
    <property type="match status" value="1"/>
</dbReference>
<evidence type="ECO:0000256" key="2">
    <source>
        <dbReference type="ARBA" id="ARBA00022729"/>
    </source>
</evidence>
<dbReference type="GO" id="GO:1903037">
    <property type="term" value="P:regulation of leukocyte cell-cell adhesion"/>
    <property type="evidence" value="ECO:0007669"/>
    <property type="project" value="UniProtKB-ARBA"/>
</dbReference>
<dbReference type="Pfam" id="PF22705">
    <property type="entry name" value="C2-set_3"/>
    <property type="match status" value="1"/>
</dbReference>
<dbReference type="GO" id="GO:0005102">
    <property type="term" value="F:signaling receptor binding"/>
    <property type="evidence" value="ECO:0007669"/>
    <property type="project" value="TreeGrafter"/>
</dbReference>
<feature type="non-terminal residue" evidence="8">
    <location>
        <position position="1"/>
    </location>
</feature>
<evidence type="ECO:0000256" key="4">
    <source>
        <dbReference type="ARBA" id="ARBA00023157"/>
    </source>
</evidence>
<dbReference type="InterPro" id="IPR013106">
    <property type="entry name" value="Ig_V-set"/>
</dbReference>
<dbReference type="InterPro" id="IPR013783">
    <property type="entry name" value="Ig-like_fold"/>
</dbReference>
<keyword evidence="9" id="KW-1185">Reference proteome</keyword>
<dbReference type="EMBL" id="VXAB01009765">
    <property type="protein sequence ID" value="NXJ12292.1"/>
    <property type="molecule type" value="Genomic_DNA"/>
</dbReference>
<dbReference type="InterPro" id="IPR050504">
    <property type="entry name" value="IgSF_BTN/MOG"/>
</dbReference>
<dbReference type="PROSITE" id="PS50835">
    <property type="entry name" value="IG_LIKE"/>
    <property type="match status" value="1"/>
</dbReference>
<feature type="domain" description="Ig-like" evidence="7">
    <location>
        <begin position="27"/>
        <end position="124"/>
    </location>
</feature>
<reference evidence="8 9" key="1">
    <citation type="submission" date="2019-09" db="EMBL/GenBank/DDBJ databases">
        <title>Bird 10,000 Genomes (B10K) Project - Family phase.</title>
        <authorList>
            <person name="Zhang G."/>
        </authorList>
    </citation>
    <scope>NUCLEOTIDE SEQUENCE [LARGE SCALE GENOMIC DNA]</scope>
    <source>
        <strain evidence="8">B10K-DU-001-53</strain>
        <tissue evidence="8">Muscle</tissue>
    </source>
</reference>
<dbReference type="PANTHER" id="PTHR24100">
    <property type="entry name" value="BUTYROPHILIN"/>
    <property type="match status" value="1"/>
</dbReference>
<dbReference type="Pfam" id="PF07686">
    <property type="entry name" value="V-set"/>
    <property type="match status" value="1"/>
</dbReference>
<evidence type="ECO:0000313" key="9">
    <source>
        <dbReference type="Proteomes" id="UP000522663"/>
    </source>
</evidence>
<evidence type="ECO:0000259" key="7">
    <source>
        <dbReference type="PROSITE" id="PS50835"/>
    </source>
</evidence>
<dbReference type="InterPro" id="IPR007110">
    <property type="entry name" value="Ig-like_dom"/>
</dbReference>
<keyword evidence="5" id="KW-0325">Glycoprotein</keyword>
<comment type="subcellular location">
    <subcellularLocation>
        <location evidence="1">Membrane</location>
    </subcellularLocation>
</comment>
<protein>
    <submittedName>
        <fullName evidence="8">BT3A2 protein</fullName>
    </submittedName>
</protein>
<dbReference type="GO" id="GO:0050852">
    <property type="term" value="P:T cell receptor signaling pathway"/>
    <property type="evidence" value="ECO:0007669"/>
    <property type="project" value="TreeGrafter"/>
</dbReference>
<dbReference type="Gene3D" id="2.60.40.10">
    <property type="entry name" value="Immunoglobulins"/>
    <property type="match status" value="2"/>
</dbReference>
<evidence type="ECO:0000256" key="6">
    <source>
        <dbReference type="ARBA" id="ARBA00023319"/>
    </source>
</evidence>
<comment type="caution">
    <text evidence="8">The sequence shown here is derived from an EMBL/GenBank/DDBJ whole genome shotgun (WGS) entry which is preliminary data.</text>
</comment>
<dbReference type="SUPFAM" id="SSF48726">
    <property type="entry name" value="Immunoglobulin"/>
    <property type="match status" value="1"/>
</dbReference>
<keyword evidence="2" id="KW-0732">Signal</keyword>
<dbReference type="InterPro" id="IPR036179">
    <property type="entry name" value="Ig-like_dom_sf"/>
</dbReference>
<dbReference type="Proteomes" id="UP000522663">
    <property type="component" value="Unassembled WGS sequence"/>
</dbReference>
<dbReference type="GO" id="GO:0050863">
    <property type="term" value="P:regulation of T cell activation"/>
    <property type="evidence" value="ECO:0007669"/>
    <property type="project" value="UniProtKB-ARBA"/>
</dbReference>
<name>A0A7K9YQI2_9GALL</name>
<keyword evidence="6" id="KW-0393">Immunoglobulin domain</keyword>
<evidence type="ECO:0000256" key="1">
    <source>
        <dbReference type="ARBA" id="ARBA00004370"/>
    </source>
</evidence>
<evidence type="ECO:0000256" key="3">
    <source>
        <dbReference type="ARBA" id="ARBA00023136"/>
    </source>
</evidence>
<sequence length="191" mass="21137">IESANENIYLYIYLHLSLLAGQVHIIPPNNPVVGVFGKGVVLPCQLEAETISGGLFVQWIFTGKSPNIDVTSYDGKNTLNPVKEDKTYQGRTNFFQTEINKGNLSLHLKNVMISDKGKYICSVTLENWYDEVVVDLDVAAQGDESAVFLDGPMGQGIGLNCKSQGWFPEPEVIWLDSKGQTRKEKVVTQSI</sequence>
<keyword evidence="4" id="KW-1015">Disulfide bond</keyword>
<dbReference type="InterPro" id="IPR053896">
    <property type="entry name" value="BTN3A2-like_Ig-C"/>
</dbReference>
<dbReference type="OrthoDB" id="8901134at2759"/>
<proteinExistence type="predicted"/>
<evidence type="ECO:0000256" key="5">
    <source>
        <dbReference type="ARBA" id="ARBA00023180"/>
    </source>
</evidence>
<dbReference type="FunFam" id="2.60.40.10:FF:000142">
    <property type="entry name" value="V-set domain-containing T-cell activation inhibitor 1"/>
    <property type="match status" value="1"/>
</dbReference>
<organism evidence="8 9">
    <name type="scientific">Odontophorus gujanensis</name>
    <name type="common">marbled wood quail</name>
    <dbReference type="NCBI Taxonomy" id="886794"/>
    <lineage>
        <taxon>Eukaryota</taxon>
        <taxon>Metazoa</taxon>
        <taxon>Chordata</taxon>
        <taxon>Craniata</taxon>
        <taxon>Vertebrata</taxon>
        <taxon>Euteleostomi</taxon>
        <taxon>Archelosauria</taxon>
        <taxon>Archosauria</taxon>
        <taxon>Dinosauria</taxon>
        <taxon>Saurischia</taxon>
        <taxon>Theropoda</taxon>
        <taxon>Coelurosauria</taxon>
        <taxon>Aves</taxon>
        <taxon>Neognathae</taxon>
        <taxon>Galloanserae</taxon>
        <taxon>Galliformes</taxon>
        <taxon>Odontophoridae</taxon>
        <taxon>Odontophorus</taxon>
    </lineage>
</organism>
<keyword evidence="3" id="KW-0472">Membrane</keyword>